<comment type="caution">
    <text evidence="3">The sequence shown here is derived from an EMBL/GenBank/DDBJ whole genome shotgun (WGS) entry which is preliminary data.</text>
</comment>
<keyword evidence="4" id="KW-1185">Reference proteome</keyword>
<sequence length="64" mass="7748">MKNWWNKKKNKTRKGKKSSSDYTVLDGFLDVLFMIPELIFLPFRLIFWLLRGVGRLFSNMFDFL</sequence>
<protein>
    <submittedName>
        <fullName evidence="3">Uncharacterized protein</fullName>
    </submittedName>
</protein>
<evidence type="ECO:0000256" key="1">
    <source>
        <dbReference type="SAM" id="MobiDB-lite"/>
    </source>
</evidence>
<dbReference type="RefSeq" id="WP_126658639.1">
    <property type="nucleotide sequence ID" value="NZ_RYYR01000008.1"/>
</dbReference>
<dbReference type="Proteomes" id="UP000287910">
    <property type="component" value="Unassembled WGS sequence"/>
</dbReference>
<keyword evidence="2" id="KW-1133">Transmembrane helix</keyword>
<reference evidence="3 4" key="1">
    <citation type="submission" date="2018-12" db="EMBL/GenBank/DDBJ databases">
        <title>Lysinibacillus antri sp. nov., isolated from a cave soil.</title>
        <authorList>
            <person name="Narsing Rao M.P."/>
            <person name="Zhang H."/>
            <person name="Dong Z.-Y."/>
            <person name="Niu X.-K."/>
            <person name="Zhang K."/>
            <person name="Fang B.-Z."/>
            <person name="Kang Y.-Q."/>
            <person name="Xiao M."/>
            <person name="Li W.-J."/>
        </authorList>
    </citation>
    <scope>NUCLEOTIDE SEQUENCE [LARGE SCALE GENOMIC DNA]</scope>
    <source>
        <strain evidence="3 4">SYSU K30002</strain>
    </source>
</reference>
<name>A0A432LDU9_9BACI</name>
<organism evidence="3 4">
    <name type="scientific">Lysinibacillus antri</name>
    <dbReference type="NCBI Taxonomy" id="2498145"/>
    <lineage>
        <taxon>Bacteria</taxon>
        <taxon>Bacillati</taxon>
        <taxon>Bacillota</taxon>
        <taxon>Bacilli</taxon>
        <taxon>Bacillales</taxon>
        <taxon>Bacillaceae</taxon>
        <taxon>Lysinibacillus</taxon>
    </lineage>
</organism>
<keyword evidence="2" id="KW-0812">Transmembrane</keyword>
<feature type="region of interest" description="Disordered" evidence="1">
    <location>
        <begin position="1"/>
        <end position="20"/>
    </location>
</feature>
<proteinExistence type="predicted"/>
<evidence type="ECO:0000256" key="2">
    <source>
        <dbReference type="SAM" id="Phobius"/>
    </source>
</evidence>
<keyword evidence="2" id="KW-0472">Membrane</keyword>
<dbReference type="EMBL" id="RYYR01000008">
    <property type="protein sequence ID" value="RUL54056.1"/>
    <property type="molecule type" value="Genomic_DNA"/>
</dbReference>
<evidence type="ECO:0000313" key="3">
    <source>
        <dbReference type="EMBL" id="RUL54056.1"/>
    </source>
</evidence>
<feature type="transmembrane region" description="Helical" evidence="2">
    <location>
        <begin position="31"/>
        <end position="50"/>
    </location>
</feature>
<dbReference type="AlphaFoldDB" id="A0A432LDU9"/>
<feature type="compositionally biased region" description="Basic residues" evidence="1">
    <location>
        <begin position="1"/>
        <end position="17"/>
    </location>
</feature>
<gene>
    <name evidence="3" type="ORF">EK386_07995</name>
</gene>
<accession>A0A432LDU9</accession>
<evidence type="ECO:0000313" key="4">
    <source>
        <dbReference type="Proteomes" id="UP000287910"/>
    </source>
</evidence>